<evidence type="ECO:0000313" key="15">
    <source>
        <dbReference type="EMBL" id="GIG87163.1"/>
    </source>
</evidence>
<comment type="caution">
    <text evidence="15">The sequence shown here is derived from an EMBL/GenBank/DDBJ whole genome shotgun (WGS) entry which is preliminary data.</text>
</comment>
<evidence type="ECO:0000256" key="5">
    <source>
        <dbReference type="ARBA" id="ARBA00022475"/>
    </source>
</evidence>
<keyword evidence="9" id="KW-0406">Ion transport</keyword>
<accession>A0ABQ4DXH6</accession>
<dbReference type="InterPro" id="IPR011541">
    <property type="entry name" value="Ni/Co_transpt_high_affinity"/>
</dbReference>
<dbReference type="Proteomes" id="UP000646749">
    <property type="component" value="Unassembled WGS sequence"/>
</dbReference>
<keyword evidence="3" id="KW-0171">Cobalt transport</keyword>
<feature type="transmembrane region" description="Helical" evidence="13">
    <location>
        <begin position="302"/>
        <end position="328"/>
    </location>
</feature>
<feature type="transmembrane region" description="Helical" evidence="13">
    <location>
        <begin position="229"/>
        <end position="252"/>
    </location>
</feature>
<keyword evidence="11 13" id="KW-0472">Membrane</keyword>
<evidence type="ECO:0000256" key="13">
    <source>
        <dbReference type="RuleBase" id="RU362101"/>
    </source>
</evidence>
<dbReference type="RefSeq" id="WP_203865739.1">
    <property type="nucleotide sequence ID" value="NZ_BONW01000008.1"/>
</dbReference>
<evidence type="ECO:0000256" key="11">
    <source>
        <dbReference type="ARBA" id="ARBA00023136"/>
    </source>
</evidence>
<evidence type="ECO:0000256" key="6">
    <source>
        <dbReference type="ARBA" id="ARBA00022596"/>
    </source>
</evidence>
<feature type="transmembrane region" description="Helical" evidence="13">
    <location>
        <begin position="57"/>
        <end position="81"/>
    </location>
</feature>
<evidence type="ECO:0000256" key="14">
    <source>
        <dbReference type="SAM" id="MobiDB-lite"/>
    </source>
</evidence>
<feature type="transmembrane region" description="Helical" evidence="13">
    <location>
        <begin position="93"/>
        <end position="114"/>
    </location>
</feature>
<organism evidence="15 16">
    <name type="scientific">Plantactinospora endophytica</name>
    <dbReference type="NCBI Taxonomy" id="673535"/>
    <lineage>
        <taxon>Bacteria</taxon>
        <taxon>Bacillati</taxon>
        <taxon>Actinomycetota</taxon>
        <taxon>Actinomycetes</taxon>
        <taxon>Micromonosporales</taxon>
        <taxon>Micromonosporaceae</taxon>
        <taxon>Plantactinospora</taxon>
    </lineage>
</organism>
<evidence type="ECO:0000256" key="12">
    <source>
        <dbReference type="ARBA" id="ARBA00023285"/>
    </source>
</evidence>
<feature type="transmembrane region" description="Helical" evidence="13">
    <location>
        <begin position="258"/>
        <end position="281"/>
    </location>
</feature>
<feature type="compositionally biased region" description="Basic and acidic residues" evidence="14">
    <location>
        <begin position="191"/>
        <end position="215"/>
    </location>
</feature>
<comment type="function">
    <text evidence="1">Efflux system for nickel and cobalt.</text>
</comment>
<evidence type="ECO:0000256" key="9">
    <source>
        <dbReference type="ARBA" id="ARBA00023065"/>
    </source>
</evidence>
<protein>
    <recommendedName>
        <fullName evidence="13">Nickel/cobalt efflux system</fullName>
    </recommendedName>
</protein>
<dbReference type="EMBL" id="BONW01000008">
    <property type="protein sequence ID" value="GIG87163.1"/>
    <property type="molecule type" value="Genomic_DNA"/>
</dbReference>
<name>A0ABQ4DXH6_9ACTN</name>
<keyword evidence="12" id="KW-0170">Cobalt</keyword>
<feature type="transmembrane region" description="Helical" evidence="13">
    <location>
        <begin position="16"/>
        <end position="36"/>
    </location>
</feature>
<evidence type="ECO:0000256" key="4">
    <source>
        <dbReference type="ARBA" id="ARBA00022448"/>
    </source>
</evidence>
<keyword evidence="16" id="KW-1185">Reference proteome</keyword>
<evidence type="ECO:0000256" key="1">
    <source>
        <dbReference type="ARBA" id="ARBA00002510"/>
    </source>
</evidence>
<feature type="region of interest" description="Disordered" evidence="14">
    <location>
        <begin position="118"/>
        <end position="222"/>
    </location>
</feature>
<keyword evidence="7 13" id="KW-0812">Transmembrane</keyword>
<proteinExistence type="inferred from homology"/>
<dbReference type="Pfam" id="PF03824">
    <property type="entry name" value="NicO"/>
    <property type="match status" value="1"/>
</dbReference>
<keyword evidence="4 13" id="KW-0813">Transport</keyword>
<reference evidence="15 16" key="1">
    <citation type="submission" date="2021-01" db="EMBL/GenBank/DDBJ databases">
        <title>Whole genome shotgun sequence of Plantactinospora endophytica NBRC 110450.</title>
        <authorList>
            <person name="Komaki H."/>
            <person name="Tamura T."/>
        </authorList>
    </citation>
    <scope>NUCLEOTIDE SEQUENCE [LARGE SCALE GENOMIC DNA]</scope>
    <source>
        <strain evidence="15 16">NBRC 110450</strain>
    </source>
</reference>
<comment type="similarity">
    <text evidence="13">Belongs to the NiCoT transporter (TC 2.A.52) family.</text>
</comment>
<comment type="subcellular location">
    <subcellularLocation>
        <location evidence="2 13">Cell membrane</location>
        <topology evidence="2 13">Multi-pass membrane protein</topology>
    </subcellularLocation>
</comment>
<dbReference type="PANTHER" id="PTHR40659">
    <property type="entry name" value="NICKEL/COBALT EFFLUX SYSTEM RCNA"/>
    <property type="match status" value="1"/>
</dbReference>
<evidence type="ECO:0000256" key="7">
    <source>
        <dbReference type="ARBA" id="ARBA00022692"/>
    </source>
</evidence>
<keyword evidence="5" id="KW-1003">Cell membrane</keyword>
<dbReference type="InterPro" id="IPR051224">
    <property type="entry name" value="NiCoT_RcnA"/>
</dbReference>
<keyword evidence="6" id="KW-0533">Nickel</keyword>
<sequence length="329" mass="34024">MTGFESRLVALFDGRGVFWLALVVALGVGAAHAVAPGHGKSVTAAYLLGTRGRYRDAIRLGVIVAAMHTVSVLVLALAWVGLSGAASLGTKTVTAWMQVAAGLLVIGVGGHLTWRHLRGRGSHQHGHDHSHSHGHGHAHSHSHVLVGQGHGHGHRHVPVEQGRGHDHGVGPGHGPGPDGTPEHRHRNHHTHDHESAHDHEPVHDHEGAHGHRHEAPAPTDPWSRRGLTVLALSGGLLPSPSAFLVLVSGLLTGRALDALVLVLAFGIGMAGTLTGVGVITIRGFALLAGTGRRWPLAATASAWTPLVAGIAVSIGGCLYLVAAISVLVG</sequence>
<feature type="compositionally biased region" description="Basic residues" evidence="14">
    <location>
        <begin position="132"/>
        <end position="142"/>
    </location>
</feature>
<evidence type="ECO:0000256" key="3">
    <source>
        <dbReference type="ARBA" id="ARBA00022426"/>
    </source>
</evidence>
<gene>
    <name evidence="15" type="ORF">Pen02_20990</name>
</gene>
<evidence type="ECO:0000313" key="16">
    <source>
        <dbReference type="Proteomes" id="UP000646749"/>
    </source>
</evidence>
<evidence type="ECO:0000256" key="2">
    <source>
        <dbReference type="ARBA" id="ARBA00004651"/>
    </source>
</evidence>
<dbReference type="PANTHER" id="PTHR40659:SF1">
    <property type="entry name" value="NICKEL_COBALT EFFLUX SYSTEM RCNA"/>
    <property type="match status" value="1"/>
</dbReference>
<keyword evidence="8 13" id="KW-1133">Transmembrane helix</keyword>
<evidence type="ECO:0000256" key="8">
    <source>
        <dbReference type="ARBA" id="ARBA00022989"/>
    </source>
</evidence>
<evidence type="ECO:0000256" key="10">
    <source>
        <dbReference type="ARBA" id="ARBA00023112"/>
    </source>
</evidence>
<keyword evidence="10" id="KW-0921">Nickel transport</keyword>